<evidence type="ECO:0000313" key="3">
    <source>
        <dbReference type="Proteomes" id="UP001341840"/>
    </source>
</evidence>
<feature type="region of interest" description="Disordered" evidence="1">
    <location>
        <begin position="61"/>
        <end position="113"/>
    </location>
</feature>
<gene>
    <name evidence="2" type="ORF">PIB30_002215</name>
</gene>
<sequence length="113" mass="12514">MDNVEASLKHLKISSDDPKTPTTTTEIATASTIITPPQHFHDDLAHHEKLPKIVVGCPAELDMDEDDDGYKTPTSEESKIPVARRCPPPPGPRSSSSKKIRVERVLDLKFDDE</sequence>
<dbReference type="EMBL" id="JASCZI010090625">
    <property type="protein sequence ID" value="MED6142923.1"/>
    <property type="molecule type" value="Genomic_DNA"/>
</dbReference>
<dbReference type="Proteomes" id="UP001341840">
    <property type="component" value="Unassembled WGS sequence"/>
</dbReference>
<name>A0ABU6T4N7_9FABA</name>
<comment type="caution">
    <text evidence="2">The sequence shown here is derived from an EMBL/GenBank/DDBJ whole genome shotgun (WGS) entry which is preliminary data.</text>
</comment>
<feature type="region of interest" description="Disordered" evidence="1">
    <location>
        <begin position="1"/>
        <end position="23"/>
    </location>
</feature>
<evidence type="ECO:0000256" key="1">
    <source>
        <dbReference type="SAM" id="MobiDB-lite"/>
    </source>
</evidence>
<organism evidence="2 3">
    <name type="scientific">Stylosanthes scabra</name>
    <dbReference type="NCBI Taxonomy" id="79078"/>
    <lineage>
        <taxon>Eukaryota</taxon>
        <taxon>Viridiplantae</taxon>
        <taxon>Streptophyta</taxon>
        <taxon>Embryophyta</taxon>
        <taxon>Tracheophyta</taxon>
        <taxon>Spermatophyta</taxon>
        <taxon>Magnoliopsida</taxon>
        <taxon>eudicotyledons</taxon>
        <taxon>Gunneridae</taxon>
        <taxon>Pentapetalae</taxon>
        <taxon>rosids</taxon>
        <taxon>fabids</taxon>
        <taxon>Fabales</taxon>
        <taxon>Fabaceae</taxon>
        <taxon>Papilionoideae</taxon>
        <taxon>50 kb inversion clade</taxon>
        <taxon>dalbergioids sensu lato</taxon>
        <taxon>Dalbergieae</taxon>
        <taxon>Pterocarpus clade</taxon>
        <taxon>Stylosanthes</taxon>
    </lineage>
</organism>
<accession>A0ABU6T4N7</accession>
<protein>
    <submittedName>
        <fullName evidence="2">Uncharacterized protein</fullName>
    </submittedName>
</protein>
<evidence type="ECO:0000313" key="2">
    <source>
        <dbReference type="EMBL" id="MED6142923.1"/>
    </source>
</evidence>
<feature type="compositionally biased region" description="Basic and acidic residues" evidence="1">
    <location>
        <begin position="100"/>
        <end position="113"/>
    </location>
</feature>
<keyword evidence="3" id="KW-1185">Reference proteome</keyword>
<reference evidence="2 3" key="1">
    <citation type="journal article" date="2023" name="Plants (Basel)">
        <title>Bridging the Gap: Combining Genomics and Transcriptomics Approaches to Understand Stylosanthes scabra, an Orphan Legume from the Brazilian Caatinga.</title>
        <authorList>
            <person name="Ferreira-Neto J.R.C."/>
            <person name="da Silva M.D."/>
            <person name="Binneck E."/>
            <person name="de Melo N.F."/>
            <person name="da Silva R.H."/>
            <person name="de Melo A.L.T.M."/>
            <person name="Pandolfi V."/>
            <person name="Bustamante F.O."/>
            <person name="Brasileiro-Vidal A.C."/>
            <person name="Benko-Iseppon A.M."/>
        </authorList>
    </citation>
    <scope>NUCLEOTIDE SEQUENCE [LARGE SCALE GENOMIC DNA]</scope>
    <source>
        <tissue evidence="2">Leaves</tissue>
    </source>
</reference>
<proteinExistence type="predicted"/>